<dbReference type="Proteomes" id="UP000299102">
    <property type="component" value="Unassembled WGS sequence"/>
</dbReference>
<protein>
    <submittedName>
        <fullName evidence="2">Uncharacterized protein</fullName>
    </submittedName>
</protein>
<keyword evidence="3" id="KW-1185">Reference proteome</keyword>
<feature type="region of interest" description="Disordered" evidence="1">
    <location>
        <begin position="108"/>
        <end position="138"/>
    </location>
</feature>
<evidence type="ECO:0000313" key="2">
    <source>
        <dbReference type="EMBL" id="GBP07448.1"/>
    </source>
</evidence>
<accession>A0A4C1T1V9</accession>
<sequence length="138" mass="15007">MQKNFNAHPDDNSNKRTFLLNVGRLYVSCYIPARSYVLFKRKPDRNIEPGSPVYCALFRQRYGIAAFMGKRTISSVSAVIYRKATDLYAATAAGGAGRAGGALAAPGGATSNYPPLRTKDSPAPITIIPRPEPAPRYK</sequence>
<comment type="caution">
    <text evidence="2">The sequence shown here is derived from an EMBL/GenBank/DDBJ whole genome shotgun (WGS) entry which is preliminary data.</text>
</comment>
<dbReference type="EMBL" id="BGZK01000026">
    <property type="protein sequence ID" value="GBP07448.1"/>
    <property type="molecule type" value="Genomic_DNA"/>
</dbReference>
<gene>
    <name evidence="2" type="ORF">EVAR_4809_1</name>
</gene>
<organism evidence="2 3">
    <name type="scientific">Eumeta variegata</name>
    <name type="common">Bagworm moth</name>
    <name type="synonym">Eumeta japonica</name>
    <dbReference type="NCBI Taxonomy" id="151549"/>
    <lineage>
        <taxon>Eukaryota</taxon>
        <taxon>Metazoa</taxon>
        <taxon>Ecdysozoa</taxon>
        <taxon>Arthropoda</taxon>
        <taxon>Hexapoda</taxon>
        <taxon>Insecta</taxon>
        <taxon>Pterygota</taxon>
        <taxon>Neoptera</taxon>
        <taxon>Endopterygota</taxon>
        <taxon>Lepidoptera</taxon>
        <taxon>Glossata</taxon>
        <taxon>Ditrysia</taxon>
        <taxon>Tineoidea</taxon>
        <taxon>Psychidae</taxon>
        <taxon>Oiketicinae</taxon>
        <taxon>Eumeta</taxon>
    </lineage>
</organism>
<proteinExistence type="predicted"/>
<reference evidence="2 3" key="1">
    <citation type="journal article" date="2019" name="Commun. Biol.">
        <title>The bagworm genome reveals a unique fibroin gene that provides high tensile strength.</title>
        <authorList>
            <person name="Kono N."/>
            <person name="Nakamura H."/>
            <person name="Ohtoshi R."/>
            <person name="Tomita M."/>
            <person name="Numata K."/>
            <person name="Arakawa K."/>
        </authorList>
    </citation>
    <scope>NUCLEOTIDE SEQUENCE [LARGE SCALE GENOMIC DNA]</scope>
</reference>
<dbReference type="AlphaFoldDB" id="A0A4C1T1V9"/>
<name>A0A4C1T1V9_EUMVA</name>
<evidence type="ECO:0000313" key="3">
    <source>
        <dbReference type="Proteomes" id="UP000299102"/>
    </source>
</evidence>
<evidence type="ECO:0000256" key="1">
    <source>
        <dbReference type="SAM" id="MobiDB-lite"/>
    </source>
</evidence>